<organism evidence="1 2">
    <name type="scientific">Segatella bryantii</name>
    <name type="common">Prevotella bryantii</name>
    <dbReference type="NCBI Taxonomy" id="77095"/>
    <lineage>
        <taxon>Bacteria</taxon>
        <taxon>Pseudomonadati</taxon>
        <taxon>Bacteroidota</taxon>
        <taxon>Bacteroidia</taxon>
        <taxon>Bacteroidales</taxon>
        <taxon>Prevotellaceae</taxon>
        <taxon>Segatella</taxon>
    </lineage>
</organism>
<dbReference type="Gene3D" id="3.40.50.620">
    <property type="entry name" value="HUPs"/>
    <property type="match status" value="1"/>
</dbReference>
<gene>
    <name evidence="1" type="ORF">PRRU23_26920</name>
</gene>
<evidence type="ECO:0000313" key="2">
    <source>
        <dbReference type="Proteomes" id="UP000887043"/>
    </source>
</evidence>
<evidence type="ECO:0008006" key="3">
    <source>
        <dbReference type="Google" id="ProtNLM"/>
    </source>
</evidence>
<evidence type="ECO:0000313" key="1">
    <source>
        <dbReference type="EMBL" id="GJG28992.1"/>
    </source>
</evidence>
<proteinExistence type="predicted"/>
<dbReference type="RefSeq" id="WP_006281442.1">
    <property type="nucleotide sequence ID" value="NZ_BPTR01000001.1"/>
</dbReference>
<accession>A0AA37HYH4</accession>
<dbReference type="SUPFAM" id="SSF52402">
    <property type="entry name" value="Adenine nucleotide alpha hydrolases-like"/>
    <property type="match status" value="1"/>
</dbReference>
<protein>
    <recommendedName>
        <fullName evidence="3">Phosphoadenosine phosphosulfate reductase</fullName>
    </recommendedName>
</protein>
<comment type="caution">
    <text evidence="1">The sequence shown here is derived from an EMBL/GenBank/DDBJ whole genome shotgun (WGS) entry which is preliminary data.</text>
</comment>
<dbReference type="InterPro" id="IPR014729">
    <property type="entry name" value="Rossmann-like_a/b/a_fold"/>
</dbReference>
<dbReference type="AlphaFoldDB" id="A0AA37HYH4"/>
<dbReference type="Proteomes" id="UP000887043">
    <property type="component" value="Unassembled WGS sequence"/>
</dbReference>
<name>A0AA37HYH4_SEGBR</name>
<dbReference type="EMBL" id="BPTR01000001">
    <property type="protein sequence ID" value="GJG28992.1"/>
    <property type="molecule type" value="Genomic_DNA"/>
</dbReference>
<reference evidence="1" key="1">
    <citation type="submission" date="2021-08" db="EMBL/GenBank/DDBJ databases">
        <title>Prevotella lacticifex sp. nov., isolated from rumen of cow.</title>
        <authorList>
            <person name="Shinkai T."/>
            <person name="Ikeyama N."/>
            <person name="Kumagai M."/>
            <person name="Ohmori H."/>
            <person name="Sakamoto M."/>
            <person name="Ohkuma M."/>
            <person name="Mitsumori M."/>
        </authorList>
    </citation>
    <scope>NUCLEOTIDE SEQUENCE</scope>
    <source>
        <strain evidence="1">DSM 11371</strain>
    </source>
</reference>
<sequence>MTKVRHILGISGGKDSAALAIYLKKTYPSLKIEYYNSDTGCELAETETLINRLEAYLGKIERLRAAEGSPEPTPFHHFLKAMGGFLPSPQARWCTKKMKLDKFEEYVGDDYAVSYVGIRGDEDRDGYISSKPNIQAVFPFRKNIWSIDVINKFLHKENLDQIVEIYERLCPQSFLREEIIETVKKPITKQFFYSKKMNALLDYDVKLFNHAVFEFLKTTDYPVGKLDDFPLLDNTDILIKDDIFRLLRESGVGVPAYYEEIPFEVDGQTGTYCRSRSGCYFCFFQQKIEWVWLYEQHPDLFRKAMEFEKDGYTWNQNESLKDLIKPERIRQIKLDIIRRQKENKANNKGTTLAEILGDDIMCANCFI</sequence>